<dbReference type="MassIVE" id="J3QRP4"/>
<dbReference type="HGNC" id="HGNC:24437">
    <property type="gene designation" value="CNDP2"/>
</dbReference>
<evidence type="ECO:0007829" key="3">
    <source>
        <dbReference type="PeptideAtlas" id="J3QRP4"/>
    </source>
</evidence>
<reference evidence="1" key="8">
    <citation type="submission" date="2025-08" db="UniProtKB">
        <authorList>
            <consortium name="Ensembl"/>
        </authorList>
    </citation>
    <scope>IDENTIFICATION</scope>
</reference>
<proteinExistence type="evidence at protein level"/>
<dbReference type="HOGENOM" id="CLU_2454074_0_0_1"/>
<evidence type="ECO:0000313" key="2">
    <source>
        <dbReference type="Proteomes" id="UP000005640"/>
    </source>
</evidence>
<name>J3QRP4_HUMAN</name>
<reference evidence="7" key="6">
    <citation type="journal article" date="2012" name="Mol. Cell. Proteomics">
        <title>Comparative large-scale characterisation of plant vs. mammal proteins reveals similar and idiosyncratic N-alpha acetylation features.</title>
        <authorList>
            <person name="Bienvenut W.V."/>
            <person name="Sumpton D."/>
            <person name="Martinez A."/>
            <person name="Lilla S."/>
            <person name="Espagne C."/>
            <person name="Meinnel T."/>
            <person name="Giglione C."/>
        </authorList>
    </citation>
    <scope>IDENTIFICATION BY MASS SPECTROMETRY [LARGE SCALE ANALYSIS]</scope>
</reference>
<accession>J3QRP4</accession>
<dbReference type="VEuPathDB" id="HostDB:ENSG00000133313"/>
<organism evidence="1 2">
    <name type="scientific">Homo sapiens</name>
    <name type="common">Human</name>
    <dbReference type="NCBI Taxonomy" id="9606"/>
    <lineage>
        <taxon>Eukaryota</taxon>
        <taxon>Metazoa</taxon>
        <taxon>Chordata</taxon>
        <taxon>Craniata</taxon>
        <taxon>Vertebrata</taxon>
        <taxon>Euteleostomi</taxon>
        <taxon>Mammalia</taxon>
        <taxon>Eutheria</taxon>
        <taxon>Euarchontoglires</taxon>
        <taxon>Primates</taxon>
        <taxon>Haplorrhini</taxon>
        <taxon>Catarrhini</taxon>
        <taxon>Hominidae</taxon>
        <taxon>Homo</taxon>
    </lineage>
</organism>
<dbReference type="OpenTargets" id="ENSG00000133313"/>
<dbReference type="ExpressionAtlas" id="J3QRP4">
    <property type="expression patterns" value="baseline and differential"/>
</dbReference>
<dbReference type="Bgee" id="ENSG00000133313">
    <property type="expression patterns" value="Expressed in adult mammalian kidney and 198 other cell types or tissues"/>
</dbReference>
<reference evidence="1 2" key="1">
    <citation type="journal article" date="2001" name="Nature">
        <title>Initial sequencing and analysis of the human genome.</title>
        <authorList>
            <consortium name="International Human Genome Sequencing Consortium"/>
            <person name="Lander E.S."/>
            <person name="Linton L.M."/>
            <person name="Birren B."/>
            <person name="Nusbaum C."/>
            <person name="Zody M.C."/>
            <person name="Baldwin J."/>
            <person name="Devon K."/>
            <person name="Dewar K."/>
            <person name="Doyle M."/>
            <person name="FitzHugh W."/>
            <person name="Funke R."/>
            <person name="Gage D."/>
            <person name="Harris K."/>
            <person name="Heaford A."/>
            <person name="Howland J."/>
            <person name="Kann L."/>
            <person name="Lehoczky J."/>
            <person name="LeVine R."/>
            <person name="McEwan P."/>
            <person name="McKernan K."/>
            <person name="Meldrim J."/>
            <person name="Mesirov J.P."/>
            <person name="Miranda C."/>
            <person name="Morris W."/>
            <person name="Naylor J."/>
            <person name="Raymond C."/>
            <person name="Rosetti M."/>
            <person name="Santos R."/>
            <person name="Sheridan A."/>
            <person name="Sougnez C."/>
            <person name="Stange-Thomann N."/>
            <person name="Stojanovic N."/>
            <person name="Subramanian A."/>
            <person name="Wyman D."/>
            <person name="Rogers J."/>
            <person name="Sulston J."/>
            <person name="Ainscough R."/>
            <person name="Beck S."/>
            <person name="Bentley D."/>
            <person name="Burton J."/>
            <person name="Clee C."/>
            <person name="Carter N."/>
            <person name="Coulson A."/>
            <person name="Deadman R."/>
            <person name="Deloukas P."/>
            <person name="Dunham A."/>
            <person name="Dunham I."/>
            <person name="Durbin R."/>
            <person name="French L."/>
            <person name="Grafham D."/>
            <person name="Gregory S."/>
            <person name="Hubbard T."/>
            <person name="Humphray S."/>
            <person name="Hunt A."/>
            <person name="Jones M."/>
            <person name="Lloyd C."/>
            <person name="McMurray A."/>
            <person name="Matthews L."/>
            <person name="Mercer S."/>
            <person name="Milne S."/>
            <person name="Mullikin J.C."/>
            <person name="Mungall A."/>
            <person name="Plumb R."/>
            <person name="Ross M."/>
            <person name="Shownkeen R."/>
            <person name="Sims S."/>
            <person name="Waterston R.H."/>
            <person name="Wilson R.K."/>
            <person name="Hillier L.W."/>
            <person name="McPherson J.D."/>
            <person name="Marra M.A."/>
            <person name="Mardis E.R."/>
            <person name="Fulton L.A."/>
            <person name="Chinwalla A.T."/>
            <person name="Pepin K.H."/>
            <person name="Gish W.R."/>
            <person name="Chissoe S.L."/>
            <person name="Wendl M.C."/>
            <person name="Delehaunty K.D."/>
            <person name="Miner T.L."/>
            <person name="Delehaunty A."/>
            <person name="Kramer J.B."/>
            <person name="Cook L.L."/>
            <person name="Fulton R.S."/>
            <person name="Johnson D.L."/>
            <person name="Minx P.J."/>
            <person name="Clifton S.W."/>
            <person name="Hawkins T."/>
            <person name="Branscomb E."/>
            <person name="Predki P."/>
            <person name="Richardson P."/>
            <person name="Wenning S."/>
            <person name="Slezak T."/>
            <person name="Doggett N."/>
            <person name="Cheng J.F."/>
            <person name="Olsen A."/>
            <person name="Lucas S."/>
            <person name="Elkin C."/>
            <person name="Uberbacher E."/>
            <person name="Frazier M."/>
            <person name="Gibbs R.A."/>
            <person name="Muzny D.M."/>
            <person name="Scherer S.E."/>
            <person name="Bouck J.B."/>
            <person name="Sodergren E.J."/>
            <person name="Worley K.C."/>
            <person name="Rives C.M."/>
            <person name="Gorrell J.H."/>
            <person name="Metzker M.L."/>
            <person name="Naylor S.L."/>
            <person name="Kucherlapati R.S."/>
            <person name="Nelson D.L."/>
            <person name="Weinstock G.M."/>
            <person name="Sakaki Y."/>
            <person name="Fujiyama A."/>
            <person name="Hattori M."/>
            <person name="Yada T."/>
            <person name="Toyoda A."/>
            <person name="Itoh T."/>
            <person name="Kawagoe C."/>
            <person name="Watanabe H."/>
            <person name="Totoki Y."/>
            <person name="Taylor T."/>
            <person name="Weissenbach J."/>
            <person name="Heilig R."/>
            <person name="Saurin W."/>
            <person name="Artiguenave F."/>
            <person name="Brottier P."/>
            <person name="Bruls T."/>
            <person name="Pelletier E."/>
            <person name="Robert C."/>
            <person name="Wincker P."/>
            <person name="Smith D.R."/>
            <person name="Doucette-Stamm L."/>
            <person name="Rubenfield M."/>
            <person name="Weinstock K."/>
            <person name="Lee H.M."/>
            <person name="Dubois J."/>
            <person name="Rosenthal A."/>
            <person name="Platzer M."/>
            <person name="Nyakatura G."/>
            <person name="Taudien S."/>
            <person name="Rump A."/>
            <person name="Yang H."/>
            <person name="Yu J."/>
            <person name="Wang J."/>
            <person name="Huang G."/>
            <person name="Gu J."/>
            <person name="Hood L."/>
            <person name="Rowen L."/>
            <person name="Madan A."/>
            <person name="Qin S."/>
            <person name="Davis R.W."/>
            <person name="Federspiel N.A."/>
            <person name="Abola A.P."/>
            <person name="Proctor M.J."/>
            <person name="Myers R.M."/>
            <person name="Schmutz J."/>
            <person name="Dickson M."/>
            <person name="Grimwood J."/>
            <person name="Cox D.R."/>
            <person name="Olson M.V."/>
            <person name="Kaul R."/>
            <person name="Raymond C."/>
            <person name="Shimizu N."/>
            <person name="Kawasaki K."/>
            <person name="Minoshima S."/>
            <person name="Evans G.A."/>
            <person name="Athanasiou M."/>
            <person name="Schultz R."/>
            <person name="Roe B.A."/>
            <person name="Chen F."/>
            <person name="Pan H."/>
            <person name="Ramser J."/>
            <person name="Lehrach H."/>
            <person name="Reinhardt R."/>
            <person name="McCombie W.R."/>
            <person name="de la Bastide M."/>
            <person name="Dedhia N."/>
            <person name="Blocker H."/>
            <person name="Hornischer K."/>
            <person name="Nordsiek G."/>
            <person name="Agarwala R."/>
            <person name="Aravind L."/>
            <person name="Bailey J.A."/>
            <person name="Bateman A."/>
            <person name="Batzoglou S."/>
            <person name="Birney E."/>
            <person name="Bork P."/>
            <person name="Brown D.G."/>
            <person name="Burge C.B."/>
            <person name="Cerutti L."/>
            <person name="Chen H.C."/>
            <person name="Church D."/>
            <person name="Clamp M."/>
            <person name="Copley R.R."/>
            <person name="Doerks T."/>
            <person name="Eddy S.R."/>
            <person name="Eichler E.E."/>
            <person name="Furey T.S."/>
            <person name="Galagan J."/>
            <person name="Gilbert J.G."/>
            <person name="Harmon C."/>
            <person name="Hayashizaki Y."/>
            <person name="Haussler D."/>
            <person name="Hermjakob H."/>
            <person name="Hokamp K."/>
            <person name="Jang W."/>
            <person name="Johnson L.S."/>
            <person name="Jones T.A."/>
            <person name="Kasif S."/>
            <person name="Kaspryzk A."/>
            <person name="Kennedy S."/>
            <person name="Kent W.J."/>
            <person name="Kitts P."/>
            <person name="Koonin E.V."/>
            <person name="Korf I."/>
            <person name="Kulp D."/>
            <person name="Lancet D."/>
            <person name="Lowe T.M."/>
            <person name="McLysaght A."/>
            <person name="Mikkelsen T."/>
            <person name="Moran J.V."/>
            <person name="Mulder N."/>
            <person name="Pollara V.J."/>
            <person name="Ponting C.P."/>
            <person name="Schuler G."/>
            <person name="Schultz J."/>
            <person name="Slater G."/>
            <person name="Smit A.F."/>
            <person name="Stupka E."/>
            <person name="Szustakowski J."/>
            <person name="Thierry-Mieg D."/>
            <person name="Thierry-Mieg J."/>
            <person name="Wagner L."/>
            <person name="Wallis J."/>
            <person name="Wheeler R."/>
            <person name="Williams A."/>
            <person name="Wolf Y.I."/>
            <person name="Wolfe K.H."/>
            <person name="Yang S.P."/>
            <person name="Yeh R.F."/>
            <person name="Collins F."/>
            <person name="Guyer M.S."/>
            <person name="Peterson J."/>
            <person name="Felsenfeld A."/>
            <person name="Wetterstrand K.A."/>
            <person name="Patrinos A."/>
            <person name="Morgan M.J."/>
            <person name="de Jong P."/>
            <person name="Catanese J.J."/>
            <person name="Osoegawa K."/>
            <person name="Shizuya H."/>
            <person name="Choi S."/>
            <person name="Chen Y.J."/>
        </authorList>
    </citation>
    <scope>NUCLEOTIDE SEQUENCE [LARGE SCALE GENOMIC DNA]</scope>
</reference>
<evidence type="ECO:0007829" key="6">
    <source>
        <dbReference type="PubMed" id="21269460"/>
    </source>
</evidence>
<reference evidence="1 2" key="3">
    <citation type="journal article" date="2005" name="Nature">
        <title>DNA sequence and analysis of human chromosome 18.</title>
        <authorList>
            <person name="Nusbaum C."/>
            <person name="Zody M.C."/>
            <person name="Borowsky M.L."/>
            <person name="Kamal M."/>
            <person name="Kodira C.D."/>
            <person name="Taylor T.D."/>
            <person name="Whittaker C.A."/>
            <person name="Chang J.L."/>
            <person name="Cuomo C.A."/>
            <person name="Dewar K."/>
            <person name="FitzGerald M.G."/>
            <person name="Yang X."/>
            <person name="Abouelleil A."/>
            <person name="Allen N.R."/>
            <person name="Anderson S."/>
            <person name="Bloom T."/>
            <person name="Bugalter B."/>
            <person name="Butler J."/>
            <person name="Cook A."/>
            <person name="DeCaprio D."/>
            <person name="Engels R."/>
            <person name="Garber M."/>
            <person name="Gnirke A."/>
            <person name="Hafez N."/>
            <person name="Hall J.L."/>
            <person name="Norman C.H."/>
            <person name="Itoh T."/>
            <person name="Jaffe D.B."/>
            <person name="Kuroki Y."/>
            <person name="Lehoczky J."/>
            <person name="Lui A."/>
            <person name="Macdonald P."/>
            <person name="Mauceli E."/>
            <person name="Mikkelsen T.S."/>
            <person name="Naylor J.W."/>
            <person name="Nicol R."/>
            <person name="Nguyen C."/>
            <person name="Noguchi H."/>
            <person name="O'Leary S.B."/>
            <person name="O'Neill K."/>
            <person name="Piqani B."/>
            <person name="Smith C.L."/>
            <person name="Talamas J.A."/>
            <person name="Topham K."/>
            <person name="Totoki Y."/>
            <person name="Toyoda A."/>
            <person name="Wain H.M."/>
            <person name="Young S.K."/>
            <person name="Zeng Q."/>
            <person name="Zimmer A.R."/>
            <person name="Fujiyama A."/>
            <person name="Hattori M."/>
            <person name="Birren B.W."/>
            <person name="Sakaki Y."/>
            <person name="Lander E.S."/>
        </authorList>
    </citation>
    <scope>NUCLEOTIDE SEQUENCE [LARGE SCALE GENOMIC DNA]</scope>
</reference>
<keyword evidence="2" id="KW-1185">Reference proteome</keyword>
<evidence type="ECO:0007829" key="5">
    <source>
        <dbReference type="PubMed" id="19608861"/>
    </source>
</evidence>
<dbReference type="UCSC" id="uc060qcj.1">
    <property type="organism name" value="human"/>
</dbReference>
<reference evidence="6" key="5">
    <citation type="journal article" date="2011" name="BMC Syst. Biol.">
        <title>Initial characterization of the human central proteome.</title>
        <authorList>
            <person name="Burkard T.R."/>
            <person name="Planyavsky M."/>
            <person name="Kaupe I."/>
            <person name="Breitwieser F.P."/>
            <person name="Burckstummer T."/>
            <person name="Bennett K.L."/>
            <person name="Superti-Furga G."/>
            <person name="Colinge J."/>
        </authorList>
    </citation>
    <scope>IDENTIFICATION BY MASS SPECTROMETRY [LARGE SCALE ANALYSIS]</scope>
</reference>
<reference evidence="8" key="7">
    <citation type="journal article" date="2012" name="Proc. Natl. Acad. Sci. U.S.A.">
        <title>N-terminal acetylome analyses and functional insights of the N-terminal acetyltransferase NatB.</title>
        <authorList>
            <person name="Van Damme P."/>
            <person name="Lasa M."/>
            <person name="Polevoda B."/>
            <person name="Gazquez C."/>
            <person name="Elosegui-Artola A."/>
            <person name="Kim D.S."/>
            <person name="De Juan-Pardo E."/>
            <person name="Demeyer K."/>
            <person name="Hole K."/>
            <person name="Larrea E."/>
            <person name="Timmerman E."/>
            <person name="Prieto J."/>
            <person name="Arnesen T."/>
            <person name="Sherman F."/>
            <person name="Gevaert K."/>
            <person name="Aldabe R."/>
        </authorList>
    </citation>
    <scope>IDENTIFICATION BY MASS SPECTROMETRY [LARGE SCALE ANALYSIS]</scope>
</reference>
<dbReference type="Ensembl" id="ENST00000582260.5">
    <property type="protein sequence ID" value="ENSP00000464319.1"/>
    <property type="gene ID" value="ENSG00000133313.16"/>
</dbReference>
<evidence type="ECO:0007829" key="4">
    <source>
        <dbReference type="ProteomicsDB" id="J3QRP4"/>
    </source>
</evidence>
<dbReference type="OrthoDB" id="7832001at2759"/>
<gene>
    <name evidence="1" type="primary">CNDP2</name>
</gene>
<dbReference type="Ensembl" id="ENST00000582260.5">
    <property type="protein sequence ID" value="ENSP00000464319.1"/>
    <property type="gene ID" value="ENSG00000133313.15"/>
</dbReference>
<protein>
    <submittedName>
        <fullName evidence="1">Carnosine dipeptidase 2</fullName>
    </submittedName>
</protein>
<evidence type="ECO:0007829" key="7">
    <source>
        <dbReference type="PubMed" id="22223895"/>
    </source>
</evidence>
<dbReference type="AlphaFoldDB" id="J3QRP4"/>
<sequence>MAALTTLFKYIDENQDRYIKVLSVKQYERVSLFPQYKQFLKSLTQSTRDGSVLFPISLFNCSSHRGNSQNGWLSRVCLRGRRREAKSGG</sequence>
<dbReference type="GeneTree" id="ENSGT00940000156500"/>
<dbReference type="EMBL" id="AC009704">
    <property type="status" value="NOT_ANNOTATED_CDS"/>
    <property type="molecule type" value="Genomic_DNA"/>
</dbReference>
<reference evidence="1 2" key="2">
    <citation type="journal article" date="2004" name="Nature">
        <title>Finishing the euchromatic sequence of the human genome.</title>
        <authorList>
            <consortium name="International Human Genome Sequencing Consortium"/>
        </authorList>
    </citation>
    <scope>NUCLEOTIDE SEQUENCE [LARGE SCALE GENOMIC DNA]</scope>
</reference>
<keyword evidence="3 4" id="KW-1267">Proteomics identification</keyword>
<dbReference type="ChiTaRS" id="CNDP2">
    <property type="organism name" value="human"/>
</dbReference>
<evidence type="ECO:0007829" key="8">
    <source>
        <dbReference type="PubMed" id="22814378"/>
    </source>
</evidence>
<reference evidence="1" key="9">
    <citation type="submission" date="2025-09" db="UniProtKB">
        <authorList>
            <consortium name="Ensembl"/>
        </authorList>
    </citation>
    <scope>IDENTIFICATION</scope>
</reference>
<dbReference type="Proteomes" id="UP000005640">
    <property type="component" value="Chromosome 18"/>
</dbReference>
<evidence type="ECO:0000313" key="1">
    <source>
        <dbReference type="Ensembl" id="ENSP00000464319.1"/>
    </source>
</evidence>
<reference evidence="5" key="4">
    <citation type="journal article" date="2009" name="Science">
        <title>Lysine acetylation targets protein complexes and co-regulates major cellular functions.</title>
        <authorList>
            <person name="Choudhary C."/>
            <person name="Kumar C."/>
            <person name="Gnad F."/>
            <person name="Nielsen M.L."/>
            <person name="Rehman M."/>
            <person name="Walther T.C."/>
            <person name="Olsen J.V."/>
            <person name="Mann M."/>
        </authorList>
    </citation>
    <scope>IDENTIFICATION BY MASS SPECTROMETRY [LARGE SCALE ANALYSIS]</scope>
</reference>